<comment type="subcellular location">
    <subcellularLocation>
        <location evidence="5">Nucleus</location>
    </subcellularLocation>
</comment>
<dbReference type="Pfam" id="PF02892">
    <property type="entry name" value="zf-BED"/>
    <property type="match status" value="1"/>
</dbReference>
<accession>A0AAD4MLX9</accession>
<proteinExistence type="predicted"/>
<feature type="compositionally biased region" description="Polar residues" evidence="6">
    <location>
        <begin position="331"/>
        <end position="348"/>
    </location>
</feature>
<dbReference type="Proteomes" id="UP001201812">
    <property type="component" value="Unassembled WGS sequence"/>
</dbReference>
<evidence type="ECO:0000256" key="1">
    <source>
        <dbReference type="ARBA" id="ARBA00022723"/>
    </source>
</evidence>
<evidence type="ECO:0000313" key="11">
    <source>
        <dbReference type="Proteomes" id="UP001201812"/>
    </source>
</evidence>
<dbReference type="PROSITE" id="PS51031">
    <property type="entry name" value="BESS"/>
    <property type="match status" value="1"/>
</dbReference>
<name>A0AAD4MLX9_9BILA</name>
<dbReference type="InterPro" id="IPR039353">
    <property type="entry name" value="TF_Adf1"/>
</dbReference>
<dbReference type="PROSITE" id="PS51029">
    <property type="entry name" value="MADF"/>
    <property type="match status" value="1"/>
</dbReference>
<dbReference type="PROSITE" id="PS50808">
    <property type="entry name" value="ZF_BED"/>
    <property type="match status" value="1"/>
</dbReference>
<feature type="region of interest" description="Disordered" evidence="6">
    <location>
        <begin position="170"/>
        <end position="202"/>
    </location>
</feature>
<keyword evidence="1" id="KW-0479">Metal-binding</keyword>
<feature type="region of interest" description="Disordered" evidence="6">
    <location>
        <begin position="1"/>
        <end position="23"/>
    </location>
</feature>
<feature type="compositionally biased region" description="Basic and acidic residues" evidence="6">
    <location>
        <begin position="439"/>
        <end position="476"/>
    </location>
</feature>
<feature type="domain" description="MADF" evidence="8">
    <location>
        <begin position="228"/>
        <end position="312"/>
    </location>
</feature>
<dbReference type="PANTHER" id="PTHR12243:SF67">
    <property type="entry name" value="COREPRESSOR OF PANGOLIN, ISOFORM A-RELATED"/>
    <property type="match status" value="1"/>
</dbReference>
<dbReference type="SUPFAM" id="SSF57667">
    <property type="entry name" value="beta-beta-alpha zinc fingers"/>
    <property type="match status" value="1"/>
</dbReference>
<dbReference type="GO" id="GO:0008270">
    <property type="term" value="F:zinc ion binding"/>
    <property type="evidence" value="ECO:0007669"/>
    <property type="project" value="UniProtKB-KW"/>
</dbReference>
<dbReference type="InterPro" id="IPR004210">
    <property type="entry name" value="BESS_motif"/>
</dbReference>
<gene>
    <name evidence="10" type="ORF">DdX_20133</name>
</gene>
<feature type="compositionally biased region" description="Polar residues" evidence="6">
    <location>
        <begin position="428"/>
        <end position="438"/>
    </location>
</feature>
<keyword evidence="11" id="KW-1185">Reference proteome</keyword>
<evidence type="ECO:0000259" key="7">
    <source>
        <dbReference type="PROSITE" id="PS50808"/>
    </source>
</evidence>
<dbReference type="AlphaFoldDB" id="A0AAD4MLX9"/>
<evidence type="ECO:0000256" key="5">
    <source>
        <dbReference type="PROSITE-ProRule" id="PRU00371"/>
    </source>
</evidence>
<evidence type="ECO:0000256" key="4">
    <source>
        <dbReference type="PROSITE-ProRule" id="PRU00027"/>
    </source>
</evidence>
<evidence type="ECO:0000259" key="8">
    <source>
        <dbReference type="PROSITE" id="PS51029"/>
    </source>
</evidence>
<feature type="region of interest" description="Disordered" evidence="6">
    <location>
        <begin position="381"/>
        <end position="401"/>
    </location>
</feature>
<reference evidence="10" key="1">
    <citation type="submission" date="2022-01" db="EMBL/GenBank/DDBJ databases">
        <title>Genome Sequence Resource for Two Populations of Ditylenchus destructor, the Migratory Endoparasitic Phytonematode.</title>
        <authorList>
            <person name="Zhang H."/>
            <person name="Lin R."/>
            <person name="Xie B."/>
        </authorList>
    </citation>
    <scope>NUCLEOTIDE SEQUENCE</scope>
    <source>
        <strain evidence="10">BazhouSP</strain>
    </source>
</reference>
<evidence type="ECO:0000313" key="10">
    <source>
        <dbReference type="EMBL" id="KAI1694399.1"/>
    </source>
</evidence>
<feature type="region of interest" description="Disordered" evidence="6">
    <location>
        <begin position="423"/>
        <end position="486"/>
    </location>
</feature>
<dbReference type="GO" id="GO:0003677">
    <property type="term" value="F:DNA binding"/>
    <property type="evidence" value="ECO:0007669"/>
    <property type="project" value="InterPro"/>
</dbReference>
<dbReference type="GO" id="GO:0005634">
    <property type="term" value="C:nucleus"/>
    <property type="evidence" value="ECO:0007669"/>
    <property type="project" value="UniProtKB-SubCell"/>
</dbReference>
<evidence type="ECO:0000256" key="3">
    <source>
        <dbReference type="ARBA" id="ARBA00022833"/>
    </source>
</evidence>
<protein>
    <submittedName>
        <fullName evidence="10">Alcohol dehydrogenase transcription factor myb/SANT-like domain-containing protein</fullName>
    </submittedName>
</protein>
<comment type="caution">
    <text evidence="10">The sequence shown here is derived from an EMBL/GenBank/DDBJ whole genome shotgun (WGS) entry which is preliminary data.</text>
</comment>
<dbReference type="InterPro" id="IPR036236">
    <property type="entry name" value="Znf_C2H2_sf"/>
</dbReference>
<dbReference type="InterPro" id="IPR003656">
    <property type="entry name" value="Znf_BED"/>
</dbReference>
<keyword evidence="3" id="KW-0862">Zinc</keyword>
<evidence type="ECO:0000256" key="6">
    <source>
        <dbReference type="SAM" id="MobiDB-lite"/>
    </source>
</evidence>
<sequence>MIASNVQNIKRTSASGQNSRTASSRAYGFAAKPASEIWNHFTKIGEGSDWEEKLAIVRCTICGTEMPQGQNSTTKRMWGHVMYRHKDVYQTTKHFHLKQIIKKAKTSHPNGVQEGLAANANADFRSQEDEMQEEEFEDFEKYDQNEGENMLDTNNFDGDEYDNKFSAFAHFGRNDDRSNGSSPPDNNKRELSASPGVERTESPMEHMDMADICGTSGNKDVKDRFNSRIIQLVSMHSALYDFNADGYKSNDIRNKEWDDVAATLGQPTDFVRTRWKTLRDRFKKECRKQQMQNIAPRWHHFEEMLFLAPFIRDRPSDFMFLDDSGLEYGQSNSAPGFQSASQGAGANKSQRRPVPSNGENVNRSESNTNYILDFAMNVVANGNTDSLESPPGNNDDSNAEWNENSERNAAAKVITTFERPFNFEDYQPGQSQQGSNSVQRDHSDMGRKRANDEGREKNRDERQEYGNKRARMDQHSSNRSGTFSQNDDEEDVLFCKIMLKKMQRMSEHTKEKAKAKIMELLVQFQYGEIS</sequence>
<keyword evidence="2 4" id="KW-0863">Zinc-finger</keyword>
<evidence type="ECO:0000259" key="9">
    <source>
        <dbReference type="PROSITE" id="PS51031"/>
    </source>
</evidence>
<dbReference type="EMBL" id="JAKKPZ010000513">
    <property type="protein sequence ID" value="KAI1694399.1"/>
    <property type="molecule type" value="Genomic_DNA"/>
</dbReference>
<keyword evidence="5" id="KW-0539">Nucleus</keyword>
<feature type="domain" description="BED-type" evidence="7">
    <location>
        <begin position="32"/>
        <end position="92"/>
    </location>
</feature>
<feature type="domain" description="BESS" evidence="9">
    <location>
        <begin position="488"/>
        <end position="527"/>
    </location>
</feature>
<evidence type="ECO:0000256" key="2">
    <source>
        <dbReference type="ARBA" id="ARBA00022771"/>
    </source>
</evidence>
<organism evidence="10 11">
    <name type="scientific">Ditylenchus destructor</name>
    <dbReference type="NCBI Taxonomy" id="166010"/>
    <lineage>
        <taxon>Eukaryota</taxon>
        <taxon>Metazoa</taxon>
        <taxon>Ecdysozoa</taxon>
        <taxon>Nematoda</taxon>
        <taxon>Chromadorea</taxon>
        <taxon>Rhabditida</taxon>
        <taxon>Tylenchina</taxon>
        <taxon>Tylenchomorpha</taxon>
        <taxon>Sphaerularioidea</taxon>
        <taxon>Anguinidae</taxon>
        <taxon>Anguininae</taxon>
        <taxon>Ditylenchus</taxon>
    </lineage>
</organism>
<feature type="region of interest" description="Disordered" evidence="6">
    <location>
        <begin position="331"/>
        <end position="365"/>
    </location>
</feature>
<dbReference type="SMART" id="SM00595">
    <property type="entry name" value="MADF"/>
    <property type="match status" value="1"/>
</dbReference>
<dbReference type="InterPro" id="IPR006578">
    <property type="entry name" value="MADF-dom"/>
</dbReference>
<dbReference type="PANTHER" id="PTHR12243">
    <property type="entry name" value="MADF DOMAIN TRANSCRIPTION FACTOR"/>
    <property type="match status" value="1"/>
</dbReference>
<dbReference type="Pfam" id="PF10545">
    <property type="entry name" value="MADF_DNA_bdg"/>
    <property type="match status" value="1"/>
</dbReference>